<feature type="region of interest" description="Disordered" evidence="1">
    <location>
        <begin position="77"/>
        <end position="107"/>
    </location>
</feature>
<sequence length="107" mass="11953">MECWVLCGRCLSSIGNKFPTAESNGGVSGLPCDCFLLIFVLSAAIIEYDFTPQSTNEVIQRWLFNAAFLKLRTFKEQSHSSTDNGERAMPSFDPSPVRKEKKKDNNA</sequence>
<gene>
    <name evidence="2" type="ORF">CEXT_41321</name>
</gene>
<protein>
    <submittedName>
        <fullName evidence="2">Uncharacterized protein</fullName>
    </submittedName>
</protein>
<keyword evidence="3" id="KW-1185">Reference proteome</keyword>
<dbReference type="AlphaFoldDB" id="A0AAV4WF33"/>
<dbReference type="Proteomes" id="UP001054945">
    <property type="component" value="Unassembled WGS sequence"/>
</dbReference>
<organism evidence="2 3">
    <name type="scientific">Caerostris extrusa</name>
    <name type="common">Bark spider</name>
    <name type="synonym">Caerostris bankana</name>
    <dbReference type="NCBI Taxonomy" id="172846"/>
    <lineage>
        <taxon>Eukaryota</taxon>
        <taxon>Metazoa</taxon>
        <taxon>Ecdysozoa</taxon>
        <taxon>Arthropoda</taxon>
        <taxon>Chelicerata</taxon>
        <taxon>Arachnida</taxon>
        <taxon>Araneae</taxon>
        <taxon>Araneomorphae</taxon>
        <taxon>Entelegynae</taxon>
        <taxon>Araneoidea</taxon>
        <taxon>Araneidae</taxon>
        <taxon>Caerostris</taxon>
    </lineage>
</organism>
<evidence type="ECO:0000313" key="2">
    <source>
        <dbReference type="EMBL" id="GIY81471.1"/>
    </source>
</evidence>
<accession>A0AAV4WF33</accession>
<name>A0AAV4WF33_CAEEX</name>
<feature type="compositionally biased region" description="Basic and acidic residues" evidence="1">
    <location>
        <begin position="96"/>
        <end position="107"/>
    </location>
</feature>
<evidence type="ECO:0000313" key="3">
    <source>
        <dbReference type="Proteomes" id="UP001054945"/>
    </source>
</evidence>
<comment type="caution">
    <text evidence="2">The sequence shown here is derived from an EMBL/GenBank/DDBJ whole genome shotgun (WGS) entry which is preliminary data.</text>
</comment>
<reference evidence="2 3" key="1">
    <citation type="submission" date="2021-06" db="EMBL/GenBank/DDBJ databases">
        <title>Caerostris extrusa draft genome.</title>
        <authorList>
            <person name="Kono N."/>
            <person name="Arakawa K."/>
        </authorList>
    </citation>
    <scope>NUCLEOTIDE SEQUENCE [LARGE SCALE GENOMIC DNA]</scope>
</reference>
<dbReference type="EMBL" id="BPLR01016132">
    <property type="protein sequence ID" value="GIY81471.1"/>
    <property type="molecule type" value="Genomic_DNA"/>
</dbReference>
<proteinExistence type="predicted"/>
<evidence type="ECO:0000256" key="1">
    <source>
        <dbReference type="SAM" id="MobiDB-lite"/>
    </source>
</evidence>